<dbReference type="InterPro" id="IPR034164">
    <property type="entry name" value="Pepsin-like_dom"/>
</dbReference>
<dbReference type="CDD" id="cd05471">
    <property type="entry name" value="pepsin_like"/>
    <property type="match status" value="1"/>
</dbReference>
<keyword evidence="3" id="KW-1003">Cell membrane</keyword>
<dbReference type="FunFam" id="2.40.70.10:FF:000060">
    <property type="entry name" value="Aspartic-type endopeptidase ctsD"/>
    <property type="match status" value="1"/>
</dbReference>
<evidence type="ECO:0000313" key="17">
    <source>
        <dbReference type="Proteomes" id="UP000807353"/>
    </source>
</evidence>
<comment type="similarity">
    <text evidence="2 12">Belongs to the peptidase A1 family.</text>
</comment>
<evidence type="ECO:0000256" key="10">
    <source>
        <dbReference type="PIRSR" id="PIRSR601461-1"/>
    </source>
</evidence>
<evidence type="ECO:0000256" key="4">
    <source>
        <dbReference type="ARBA" id="ARBA00022670"/>
    </source>
</evidence>
<comment type="caution">
    <text evidence="16">The sequence shown here is derived from an EMBL/GenBank/DDBJ whole genome shotgun (WGS) entry which is preliminary data.</text>
</comment>
<keyword evidence="11" id="KW-1015">Disulfide bond</keyword>
<protein>
    <submittedName>
        <fullName evidence="16">Aspartic peptidase domain-containing protein</fullName>
    </submittedName>
</protein>
<evidence type="ECO:0000256" key="1">
    <source>
        <dbReference type="ARBA" id="ARBA00004236"/>
    </source>
</evidence>
<dbReference type="SUPFAM" id="SSF50630">
    <property type="entry name" value="Acid proteases"/>
    <property type="match status" value="1"/>
</dbReference>
<dbReference type="InterPro" id="IPR021109">
    <property type="entry name" value="Peptidase_aspartic_dom_sf"/>
</dbReference>
<dbReference type="AlphaFoldDB" id="A0A9P6CNC4"/>
<gene>
    <name evidence="16" type="ORF">BDZ94DRAFT_1288159</name>
</gene>
<evidence type="ECO:0000256" key="7">
    <source>
        <dbReference type="ARBA" id="ARBA00023136"/>
    </source>
</evidence>
<feature type="region of interest" description="Disordered" evidence="13">
    <location>
        <begin position="100"/>
        <end position="158"/>
    </location>
</feature>
<organism evidence="16 17">
    <name type="scientific">Collybia nuda</name>
    <dbReference type="NCBI Taxonomy" id="64659"/>
    <lineage>
        <taxon>Eukaryota</taxon>
        <taxon>Fungi</taxon>
        <taxon>Dikarya</taxon>
        <taxon>Basidiomycota</taxon>
        <taxon>Agaricomycotina</taxon>
        <taxon>Agaricomycetes</taxon>
        <taxon>Agaricomycetidae</taxon>
        <taxon>Agaricales</taxon>
        <taxon>Tricholomatineae</taxon>
        <taxon>Clitocybaceae</taxon>
        <taxon>Collybia</taxon>
    </lineage>
</organism>
<sequence length="576" mass="57773">MHIKFSALLAGILVALTTEALPHPRQNVGTVTLPLRRLEHRSDAHPQIVHQQHINRSHRRLARMTGRTEPTKEELTNNLHKRVLSLEGVEGLEKRYNRVGVPKPQVKAQTSKAKAKTPGSGAALASAEFKKSKSDNAGAGLTGETHGQTHGHSKGKAAGAGAGVGVGAGAGAGAGAGTGAGAGAGAGTGAGTGTGAGAGTGAGTGAGAGAGAGASSANGTATTGTTALADGVTAANQPSTANSLGLDIEANDIGYLATIQMGTPPRDFSILMDSGSADLWVGAENCVSEAGGGCGNHEFLGAQSSSSFQDTQTPFSITYGSGAVSGNIVTDDISVAGLALPKHTFGVATTESVEFSDNSTPFDGLMGLAQSTLSTQKTDTPIEALAKQGLVKAAITSYKISRVADGANDGEITFGDLDNTKFDPATLITVNNVNAQGFWEADMAAVTVDGTDLGLKGRTAILDTGTTLIIAPAADAAAIHKNIQGAKSDGQGGFTVPCQTKASVALTFGGTSFAIDPRDIAFQPLDPADPSGDCVSGIASGNIGGAQEWLVGDVFLKNAYFSTNVDKNSLSLAKLV</sequence>
<dbReference type="FunFam" id="2.40.70.10:FF:000008">
    <property type="entry name" value="Cathepsin D"/>
    <property type="match status" value="1"/>
</dbReference>
<evidence type="ECO:0000256" key="12">
    <source>
        <dbReference type="RuleBase" id="RU000454"/>
    </source>
</evidence>
<feature type="signal peptide" evidence="14">
    <location>
        <begin position="1"/>
        <end position="20"/>
    </location>
</feature>
<keyword evidence="6 12" id="KW-0378">Hydrolase</keyword>
<dbReference type="PANTHER" id="PTHR47966">
    <property type="entry name" value="BETA-SITE APP-CLEAVING ENZYME, ISOFORM A-RELATED"/>
    <property type="match status" value="1"/>
</dbReference>
<evidence type="ECO:0000256" key="14">
    <source>
        <dbReference type="SAM" id="SignalP"/>
    </source>
</evidence>
<keyword evidence="17" id="KW-1185">Reference proteome</keyword>
<dbReference type="EMBL" id="MU150241">
    <property type="protein sequence ID" value="KAF9466523.1"/>
    <property type="molecule type" value="Genomic_DNA"/>
</dbReference>
<evidence type="ECO:0000256" key="6">
    <source>
        <dbReference type="ARBA" id="ARBA00022801"/>
    </source>
</evidence>
<feature type="domain" description="Peptidase A1" evidence="15">
    <location>
        <begin position="255"/>
        <end position="573"/>
    </location>
</feature>
<dbReference type="GO" id="GO:0006508">
    <property type="term" value="P:proteolysis"/>
    <property type="evidence" value="ECO:0007669"/>
    <property type="project" value="UniProtKB-KW"/>
</dbReference>
<feature type="disulfide bond" evidence="11">
    <location>
        <begin position="286"/>
        <end position="294"/>
    </location>
</feature>
<name>A0A9P6CNC4_9AGAR</name>
<feature type="active site" evidence="10">
    <location>
        <position position="273"/>
    </location>
</feature>
<dbReference type="PRINTS" id="PR00792">
    <property type="entry name" value="PEPSIN"/>
</dbReference>
<dbReference type="PANTHER" id="PTHR47966:SF75">
    <property type="entry name" value="ENDOPEPTIDASE (CTSD), PUTATIVE (AFU_ORTHOLOGUE AFUA_4G07040)-RELATED"/>
    <property type="match status" value="1"/>
</dbReference>
<evidence type="ECO:0000256" key="5">
    <source>
        <dbReference type="ARBA" id="ARBA00022750"/>
    </source>
</evidence>
<dbReference type="PROSITE" id="PS00141">
    <property type="entry name" value="ASP_PROTEASE"/>
    <property type="match status" value="1"/>
</dbReference>
<evidence type="ECO:0000313" key="16">
    <source>
        <dbReference type="EMBL" id="KAF9466523.1"/>
    </source>
</evidence>
<dbReference type="GO" id="GO:0005886">
    <property type="term" value="C:plasma membrane"/>
    <property type="evidence" value="ECO:0007669"/>
    <property type="project" value="UniProtKB-SubCell"/>
</dbReference>
<evidence type="ECO:0000256" key="13">
    <source>
        <dbReference type="SAM" id="MobiDB-lite"/>
    </source>
</evidence>
<feature type="chain" id="PRO_5040401344" evidence="14">
    <location>
        <begin position="21"/>
        <end position="576"/>
    </location>
</feature>
<dbReference type="Pfam" id="PF00026">
    <property type="entry name" value="Asp"/>
    <property type="match status" value="1"/>
</dbReference>
<feature type="active site" evidence="10">
    <location>
        <position position="463"/>
    </location>
</feature>
<proteinExistence type="inferred from homology"/>
<keyword evidence="5 12" id="KW-0064">Aspartyl protease</keyword>
<dbReference type="Gene3D" id="2.40.70.10">
    <property type="entry name" value="Acid Proteases"/>
    <property type="match status" value="2"/>
</dbReference>
<dbReference type="GO" id="GO:0004190">
    <property type="term" value="F:aspartic-type endopeptidase activity"/>
    <property type="evidence" value="ECO:0007669"/>
    <property type="project" value="UniProtKB-KW"/>
</dbReference>
<evidence type="ECO:0000259" key="15">
    <source>
        <dbReference type="PROSITE" id="PS51767"/>
    </source>
</evidence>
<keyword evidence="14" id="KW-0732">Signal</keyword>
<dbReference type="InterPro" id="IPR033121">
    <property type="entry name" value="PEPTIDASE_A1"/>
</dbReference>
<evidence type="ECO:0000256" key="2">
    <source>
        <dbReference type="ARBA" id="ARBA00007447"/>
    </source>
</evidence>
<accession>A0A9P6CNC4</accession>
<dbReference type="Proteomes" id="UP000807353">
    <property type="component" value="Unassembled WGS sequence"/>
</dbReference>
<keyword evidence="8" id="KW-0325">Glycoprotein</keyword>
<keyword evidence="4 12" id="KW-0645">Protease</keyword>
<evidence type="ECO:0000256" key="3">
    <source>
        <dbReference type="ARBA" id="ARBA00022475"/>
    </source>
</evidence>
<dbReference type="InterPro" id="IPR001969">
    <property type="entry name" value="Aspartic_peptidase_AS"/>
</dbReference>
<dbReference type="PROSITE" id="PS51767">
    <property type="entry name" value="PEPTIDASE_A1"/>
    <property type="match status" value="1"/>
</dbReference>
<keyword evidence="7" id="KW-0472">Membrane</keyword>
<keyword evidence="9" id="KW-0449">Lipoprotein</keyword>
<comment type="subcellular location">
    <subcellularLocation>
        <location evidence="1">Cell membrane</location>
    </subcellularLocation>
</comment>
<evidence type="ECO:0000256" key="9">
    <source>
        <dbReference type="ARBA" id="ARBA00023288"/>
    </source>
</evidence>
<reference evidence="16" key="1">
    <citation type="submission" date="2020-11" db="EMBL/GenBank/DDBJ databases">
        <authorList>
            <consortium name="DOE Joint Genome Institute"/>
            <person name="Ahrendt S."/>
            <person name="Riley R."/>
            <person name="Andreopoulos W."/>
            <person name="Labutti K."/>
            <person name="Pangilinan J."/>
            <person name="Ruiz-Duenas F.J."/>
            <person name="Barrasa J.M."/>
            <person name="Sanchez-Garcia M."/>
            <person name="Camarero S."/>
            <person name="Miyauchi S."/>
            <person name="Serrano A."/>
            <person name="Linde D."/>
            <person name="Babiker R."/>
            <person name="Drula E."/>
            <person name="Ayuso-Fernandez I."/>
            <person name="Pacheco R."/>
            <person name="Padilla G."/>
            <person name="Ferreira P."/>
            <person name="Barriuso J."/>
            <person name="Kellner H."/>
            <person name="Castanera R."/>
            <person name="Alfaro M."/>
            <person name="Ramirez L."/>
            <person name="Pisabarro A.G."/>
            <person name="Kuo A."/>
            <person name="Tritt A."/>
            <person name="Lipzen A."/>
            <person name="He G."/>
            <person name="Yan M."/>
            <person name="Ng V."/>
            <person name="Cullen D."/>
            <person name="Martin F."/>
            <person name="Rosso M.-N."/>
            <person name="Henrissat B."/>
            <person name="Hibbett D."/>
            <person name="Martinez A.T."/>
            <person name="Grigoriev I.V."/>
        </authorList>
    </citation>
    <scope>NUCLEOTIDE SEQUENCE</scope>
    <source>
        <strain evidence="16">CBS 247.69</strain>
    </source>
</reference>
<evidence type="ECO:0000256" key="11">
    <source>
        <dbReference type="PIRSR" id="PIRSR601461-2"/>
    </source>
</evidence>
<evidence type="ECO:0000256" key="8">
    <source>
        <dbReference type="ARBA" id="ARBA00023180"/>
    </source>
</evidence>
<dbReference type="OrthoDB" id="2747330at2759"/>
<dbReference type="InterPro" id="IPR001461">
    <property type="entry name" value="Aspartic_peptidase_A1"/>
</dbReference>